<evidence type="ECO:0000256" key="3">
    <source>
        <dbReference type="ARBA" id="ARBA00022679"/>
    </source>
</evidence>
<dbReference type="GO" id="GO:0080044">
    <property type="term" value="F:quercetin 7-O-glucosyltransferase activity"/>
    <property type="evidence" value="ECO:0007669"/>
    <property type="project" value="TreeGrafter"/>
</dbReference>
<dbReference type="EMBL" id="LNRQ01000006">
    <property type="protein sequence ID" value="KZM91030.1"/>
    <property type="molecule type" value="Genomic_DNA"/>
</dbReference>
<reference evidence="5" key="1">
    <citation type="journal article" date="2016" name="Nat. Genet.">
        <title>A high-quality carrot genome assembly provides new insights into carotenoid accumulation and asterid genome evolution.</title>
        <authorList>
            <person name="Iorizzo M."/>
            <person name="Ellison S."/>
            <person name="Senalik D."/>
            <person name="Zeng P."/>
            <person name="Satapoomin P."/>
            <person name="Huang J."/>
            <person name="Bowman M."/>
            <person name="Iovene M."/>
            <person name="Sanseverino W."/>
            <person name="Cavagnaro P."/>
            <person name="Yildiz M."/>
            <person name="Macko-Podgorni A."/>
            <person name="Moranska E."/>
            <person name="Grzebelus E."/>
            <person name="Grzebelus D."/>
            <person name="Ashrafi H."/>
            <person name="Zheng Z."/>
            <person name="Cheng S."/>
            <person name="Spooner D."/>
            <person name="Van Deynze A."/>
            <person name="Simon P."/>
        </authorList>
    </citation>
    <scope>NUCLEOTIDE SEQUENCE [LARGE SCALE GENOMIC DNA]</scope>
    <source>
        <tissue evidence="5">Leaf</tissue>
    </source>
</reference>
<evidence type="ECO:0000256" key="2">
    <source>
        <dbReference type="ARBA" id="ARBA00009995"/>
    </source>
</evidence>
<proteinExistence type="inferred from homology"/>
<dbReference type="Gene3D" id="3.40.50.2000">
    <property type="entry name" value="Glycogen Phosphorylase B"/>
    <property type="match status" value="3"/>
</dbReference>
<sequence>MIKGRLLLFPLPFQGHINPMLQLANILHSKGFNITIIHTSFNSPNKSSYPHFTFESFSEESLAGCTSLLGDVKDIILLLNLMNKVWFDPFLDCVKRLLSNSSAEDPIRCLISDATLYFTQAVADLLKLPRIVLRTSSLSSFHVFHAFPLLLQKGYLSMEGRLLLFPLPFQGHINPMLQLANILHSKGFNITIIHTSFNSPNKSSYPHFTFESFSEESLAGCTSLLGDVKDIILLLNLMNKVWFDPFLDCVKRLLSNSSAEDPIRCLISDATLYFTQAVADLLKLPRIVLRTSSLSSFHVFHAFPLLLQKGYLSMEDSESEAPVLEAPPLKVKDVSLTFKIEGEALDVMLSGLMTGTKAASGLIWNSFEELEQSMLPTIQQEFPIPNFTIGPFHKYFTASASSLIAQDQTALSWLDMQAPLSVLYVSFGSLAAVDKTAFIEMAWGLANSKQKFLWVVRPGAICGSEWLEPFPDELLEAVSERAHIVKWAPQQEVLAHPATACFWSHCGWNSTLESICEGVPMICSPSFGDQQTNARYIEAVWKVGLVLENGIEREEITRAIRRVMVDEEGIEMKMRISSLKEKANICSMEGGSSYRSLESLVSFILSF</sequence>
<evidence type="ECO:0000256" key="1">
    <source>
        <dbReference type="ARBA" id="ARBA00004721"/>
    </source>
</evidence>
<dbReference type="PANTHER" id="PTHR11926">
    <property type="entry name" value="GLUCOSYL/GLUCURONOSYL TRANSFERASES"/>
    <property type="match status" value="1"/>
</dbReference>
<dbReference type="Pfam" id="PF00201">
    <property type="entry name" value="UDPGT"/>
    <property type="match status" value="1"/>
</dbReference>
<protein>
    <submittedName>
        <fullName evidence="5">UDP-glycosyltransferase</fullName>
    </submittedName>
</protein>
<comment type="caution">
    <text evidence="5">The sequence shown here is derived from an EMBL/GenBank/DDBJ whole genome shotgun (WGS) entry which is preliminary data.</text>
</comment>
<dbReference type="CDD" id="cd03784">
    <property type="entry name" value="GT1_Gtf-like"/>
    <property type="match status" value="1"/>
</dbReference>
<comment type="pathway">
    <text evidence="1">Secondary metabolite biosynthesis; terpenoid biosynthesis.</text>
</comment>
<dbReference type="PANTHER" id="PTHR11926:SF1464">
    <property type="entry name" value="UDP-GLYCOSYLTRANSFERASE 76B1-LIKE"/>
    <property type="match status" value="1"/>
</dbReference>
<comment type="similarity">
    <text evidence="2">Belongs to the UDP-glycosyltransferase family.</text>
</comment>
<evidence type="ECO:0000313" key="5">
    <source>
        <dbReference type="EMBL" id="KZM91030.1"/>
    </source>
</evidence>
<dbReference type="UniPathway" id="UPA00213"/>
<gene>
    <name evidence="5" type="ORF">DCAR_021605</name>
</gene>
<dbReference type="Gramene" id="KZM91030">
    <property type="protein sequence ID" value="KZM91030"/>
    <property type="gene ID" value="DCAR_021605"/>
</dbReference>
<dbReference type="FunFam" id="3.40.50.2000:FF:000040">
    <property type="entry name" value="UDP-glycosyltransferase 76C1"/>
    <property type="match status" value="1"/>
</dbReference>
<dbReference type="GO" id="GO:0080043">
    <property type="term" value="F:quercetin 3-O-glucosyltransferase activity"/>
    <property type="evidence" value="ECO:0007669"/>
    <property type="project" value="TreeGrafter"/>
</dbReference>
<dbReference type="OMA" id="IHTCFIS"/>
<dbReference type="SUPFAM" id="SSF53756">
    <property type="entry name" value="UDP-Glycosyltransferase/glycogen phosphorylase"/>
    <property type="match status" value="2"/>
</dbReference>
<dbReference type="FunFam" id="3.40.50.2000:FF:000120">
    <property type="entry name" value="UDP-glycosyltransferase 76C1"/>
    <property type="match status" value="1"/>
</dbReference>
<keyword evidence="3" id="KW-0808">Transferase</keyword>
<dbReference type="InterPro" id="IPR002213">
    <property type="entry name" value="UDP_glucos_trans"/>
</dbReference>
<evidence type="ECO:0000256" key="4">
    <source>
        <dbReference type="ARBA" id="ARBA00023229"/>
    </source>
</evidence>
<keyword evidence="4" id="KW-0414">Isoprene biosynthesis</keyword>
<dbReference type="GO" id="GO:0016114">
    <property type="term" value="P:terpenoid biosynthetic process"/>
    <property type="evidence" value="ECO:0007669"/>
    <property type="project" value="UniProtKB-UniPathway"/>
</dbReference>
<organism evidence="5">
    <name type="scientific">Daucus carota subsp. sativus</name>
    <name type="common">Carrot</name>
    <dbReference type="NCBI Taxonomy" id="79200"/>
    <lineage>
        <taxon>Eukaryota</taxon>
        <taxon>Viridiplantae</taxon>
        <taxon>Streptophyta</taxon>
        <taxon>Embryophyta</taxon>
        <taxon>Tracheophyta</taxon>
        <taxon>Spermatophyta</taxon>
        <taxon>Magnoliopsida</taxon>
        <taxon>eudicotyledons</taxon>
        <taxon>Gunneridae</taxon>
        <taxon>Pentapetalae</taxon>
        <taxon>asterids</taxon>
        <taxon>campanulids</taxon>
        <taxon>Apiales</taxon>
        <taxon>Apiaceae</taxon>
        <taxon>Apioideae</taxon>
        <taxon>Scandiceae</taxon>
        <taxon>Daucinae</taxon>
        <taxon>Daucus</taxon>
        <taxon>Daucus sect. Daucus</taxon>
    </lineage>
</organism>
<name>A0A161ZVR7_DAUCS</name>
<dbReference type="AlphaFoldDB" id="A0A161ZVR7"/>
<accession>A0A161ZVR7</accession>